<evidence type="ECO:0000313" key="2">
    <source>
        <dbReference type="Proteomes" id="UP000887563"/>
    </source>
</evidence>
<dbReference type="WBParaSite" id="Minc3s02337g29539">
    <property type="protein sequence ID" value="Minc3s02337g29539"/>
    <property type="gene ID" value="Minc3s02337g29539"/>
</dbReference>
<name>A0A914MWI7_MELIC</name>
<proteinExistence type="predicted"/>
<dbReference type="Proteomes" id="UP000887563">
    <property type="component" value="Unplaced"/>
</dbReference>
<dbReference type="AlphaFoldDB" id="A0A914MWI7"/>
<organism evidence="2 3">
    <name type="scientific">Meloidogyne incognita</name>
    <name type="common">Southern root-knot nematode worm</name>
    <name type="synonym">Oxyuris incognita</name>
    <dbReference type="NCBI Taxonomy" id="6306"/>
    <lineage>
        <taxon>Eukaryota</taxon>
        <taxon>Metazoa</taxon>
        <taxon>Ecdysozoa</taxon>
        <taxon>Nematoda</taxon>
        <taxon>Chromadorea</taxon>
        <taxon>Rhabditida</taxon>
        <taxon>Tylenchina</taxon>
        <taxon>Tylenchomorpha</taxon>
        <taxon>Tylenchoidea</taxon>
        <taxon>Meloidogynidae</taxon>
        <taxon>Meloidogyninae</taxon>
        <taxon>Meloidogyne</taxon>
        <taxon>Meloidogyne incognita group</taxon>
    </lineage>
</organism>
<feature type="compositionally biased region" description="Polar residues" evidence="1">
    <location>
        <begin position="26"/>
        <end position="42"/>
    </location>
</feature>
<reference evidence="3" key="1">
    <citation type="submission" date="2022-11" db="UniProtKB">
        <authorList>
            <consortium name="WormBaseParasite"/>
        </authorList>
    </citation>
    <scope>IDENTIFICATION</scope>
</reference>
<protein>
    <submittedName>
        <fullName evidence="3">Protein kinase domain-containing protein</fullName>
    </submittedName>
</protein>
<evidence type="ECO:0000313" key="3">
    <source>
        <dbReference type="WBParaSite" id="Minc3s02337g29539"/>
    </source>
</evidence>
<accession>A0A914MWI7</accession>
<evidence type="ECO:0000256" key="1">
    <source>
        <dbReference type="SAM" id="MobiDB-lite"/>
    </source>
</evidence>
<feature type="region of interest" description="Disordered" evidence="1">
    <location>
        <begin position="22"/>
        <end position="53"/>
    </location>
</feature>
<keyword evidence="2" id="KW-1185">Reference proteome</keyword>
<sequence>MIGDGGYGQVYEADAISEGKMRTQNDLRSSWSDVQDQQTSRPECSKQQRRNQVNKFTHTIQQNISITNRISINDLQSLKYLNFFQLAPTIIVPSTTTIAITRSTTTAISRRSTTAV</sequence>